<dbReference type="Gene3D" id="3.40.50.300">
    <property type="entry name" value="P-loop containing nucleotide triphosphate hydrolases"/>
    <property type="match status" value="1"/>
</dbReference>
<dbReference type="AlphaFoldDB" id="A0A926IA02"/>
<keyword evidence="1" id="KW-1133">Transmembrane helix</keyword>
<accession>A0A926IA02</accession>
<feature type="transmembrane region" description="Helical" evidence="1">
    <location>
        <begin position="132"/>
        <end position="154"/>
    </location>
</feature>
<keyword evidence="1" id="KW-0472">Membrane</keyword>
<organism evidence="2 3">
    <name type="scientific">Lentihominibacter hominis</name>
    <dbReference type="NCBI Taxonomy" id="2763645"/>
    <lineage>
        <taxon>Bacteria</taxon>
        <taxon>Bacillati</taxon>
        <taxon>Bacillota</taxon>
        <taxon>Clostridia</taxon>
        <taxon>Peptostreptococcales</taxon>
        <taxon>Anaerovoracaceae</taxon>
        <taxon>Lentihominibacter</taxon>
    </lineage>
</organism>
<gene>
    <name evidence="2" type="ORF">H8692_08005</name>
</gene>
<keyword evidence="1" id="KW-0812">Transmembrane</keyword>
<keyword evidence="3" id="KW-1185">Reference proteome</keyword>
<dbReference type="EMBL" id="JACRTA010000002">
    <property type="protein sequence ID" value="MBC8568698.1"/>
    <property type="molecule type" value="Genomic_DNA"/>
</dbReference>
<evidence type="ECO:0000313" key="3">
    <source>
        <dbReference type="Proteomes" id="UP000610862"/>
    </source>
</evidence>
<comment type="caution">
    <text evidence="2">The sequence shown here is derived from an EMBL/GenBank/DDBJ whole genome shotgun (WGS) entry which is preliminary data.</text>
</comment>
<dbReference type="RefSeq" id="WP_187525407.1">
    <property type="nucleotide sequence ID" value="NZ_JACRTA010000002.1"/>
</dbReference>
<evidence type="ECO:0000313" key="2">
    <source>
        <dbReference type="EMBL" id="MBC8568698.1"/>
    </source>
</evidence>
<evidence type="ECO:0000256" key="1">
    <source>
        <dbReference type="SAM" id="Phobius"/>
    </source>
</evidence>
<dbReference type="SUPFAM" id="SSF52540">
    <property type="entry name" value="P-loop containing nucleoside triphosphate hydrolases"/>
    <property type="match status" value="1"/>
</dbReference>
<proteinExistence type="predicted"/>
<dbReference type="Proteomes" id="UP000610862">
    <property type="component" value="Unassembled WGS sequence"/>
</dbReference>
<name>A0A926IA02_9FIRM</name>
<protein>
    <submittedName>
        <fullName evidence="2">Uncharacterized protein</fullName>
    </submittedName>
</protein>
<sequence>MENISLMIVTDDKAYGRALSKALIHLCVGMIIQMIGKSEFFSKMREYGNEKDEVSFLESVDLILWDGAEAESSYGGRIILLSEKPVMSVKDFNEGKFCIYKYSQAQCIAASLFEIYSFLIGRRMVNIQRQKVRILVFSSWMGGSGCTVTAMAAAQELCRFRGSRVLYLSFEEIESTGEFIESPIGVKGVGVYLYHLFKNSSSVIKSDGIGDNEYPVVEGYLVHDDFGVEAFAPTAGRNPLRDITDEELNVFMASLIDIGRYDFIIIDMGDNLSETDITCMEMCERICLVSKGQGNGARENQYLQHLIYRCGEEVIDKIIKVENLKTGISNTDKISGEKNCMIDADICINRSSTFLQEGEIMRIFLDGKFGNSIKRLVEKLTEPEK</sequence>
<dbReference type="InterPro" id="IPR027417">
    <property type="entry name" value="P-loop_NTPase"/>
</dbReference>
<reference evidence="2" key="1">
    <citation type="submission" date="2020-08" db="EMBL/GenBank/DDBJ databases">
        <title>Genome public.</title>
        <authorList>
            <person name="Liu C."/>
            <person name="Sun Q."/>
        </authorList>
    </citation>
    <scope>NUCLEOTIDE SEQUENCE</scope>
    <source>
        <strain evidence="2">NSJ-24</strain>
    </source>
</reference>